<dbReference type="AlphaFoldDB" id="A0A0F9VCA7"/>
<gene>
    <name evidence="2" type="ORF">LCGC14_0102150</name>
</gene>
<sequence length="266" mass="30067">MEKVSKVKIGDDLKKSILESVNSIGGFKRFIKPGEVVLLKPNFNTTDPFPASSDPEFIKAVVELVYDCGVKIVMIGDSATMSLNTRKVMEKLKIFDLEKMKRPPRIYVFEERKWVNKKIPGGKYLKNVSVTEFLDRADKLIFLPNLKTHSYAEFTGSLKLSVGFMKPIQRIRLHTRHLQEKVAELNKIINPDLVIMDARKCFITKGPAEGEVREPGLILASTDRVAIDVEGIKIIQSFNGNSLKDIDPWELPQIKRAIEIGISVKT</sequence>
<feature type="domain" description="DUF362" evidence="1">
    <location>
        <begin position="37"/>
        <end position="231"/>
    </location>
</feature>
<dbReference type="Pfam" id="PF04015">
    <property type="entry name" value="DUF362"/>
    <property type="match status" value="1"/>
</dbReference>
<comment type="caution">
    <text evidence="2">The sequence shown here is derived from an EMBL/GenBank/DDBJ whole genome shotgun (WGS) entry which is preliminary data.</text>
</comment>
<dbReference type="EMBL" id="LAZR01000029">
    <property type="protein sequence ID" value="KKO02766.1"/>
    <property type="molecule type" value="Genomic_DNA"/>
</dbReference>
<organism evidence="2">
    <name type="scientific">marine sediment metagenome</name>
    <dbReference type="NCBI Taxonomy" id="412755"/>
    <lineage>
        <taxon>unclassified sequences</taxon>
        <taxon>metagenomes</taxon>
        <taxon>ecological metagenomes</taxon>
    </lineage>
</organism>
<dbReference type="InterPro" id="IPR007160">
    <property type="entry name" value="DUF362"/>
</dbReference>
<accession>A0A0F9VCA7</accession>
<reference evidence="2" key="1">
    <citation type="journal article" date="2015" name="Nature">
        <title>Complex archaea that bridge the gap between prokaryotes and eukaryotes.</title>
        <authorList>
            <person name="Spang A."/>
            <person name="Saw J.H."/>
            <person name="Jorgensen S.L."/>
            <person name="Zaremba-Niedzwiedzka K."/>
            <person name="Martijn J."/>
            <person name="Lind A.E."/>
            <person name="van Eijk R."/>
            <person name="Schleper C."/>
            <person name="Guy L."/>
            <person name="Ettema T.J."/>
        </authorList>
    </citation>
    <scope>NUCLEOTIDE SEQUENCE</scope>
</reference>
<protein>
    <recommendedName>
        <fullName evidence="1">DUF362 domain-containing protein</fullName>
    </recommendedName>
</protein>
<evidence type="ECO:0000313" key="2">
    <source>
        <dbReference type="EMBL" id="KKO02766.1"/>
    </source>
</evidence>
<proteinExistence type="predicted"/>
<name>A0A0F9VCA7_9ZZZZ</name>
<evidence type="ECO:0000259" key="1">
    <source>
        <dbReference type="Pfam" id="PF04015"/>
    </source>
</evidence>